<feature type="region of interest" description="Disordered" evidence="1">
    <location>
        <begin position="514"/>
        <end position="571"/>
    </location>
</feature>
<evidence type="ECO:0000256" key="1">
    <source>
        <dbReference type="SAM" id="MobiDB-lite"/>
    </source>
</evidence>
<dbReference type="EMBL" id="SJPH01000001">
    <property type="protein sequence ID" value="TWT48538.1"/>
    <property type="molecule type" value="Genomic_DNA"/>
</dbReference>
<sequence>MNQRGSFYRKVTYGAIIAALLVPLSLLSSPATRNSKGGVLSQLRAEHRLGQADLGEIDPASETIKLATLGLRGLAVQLLWNNANEYKKKEDWTNLTATLEQLAKLQPNFITFWKYQAWNLSYNVSVEFDDYKDRYYWVRRGIQFLQQGARYNRDNPKLLWELGWVLGQKIGRSDEKVQYRRLFKADTEYHPEDRPPTQRDNWLRSKAWYEEAVAAVDERGQSIGKQSPIVFYSSPAKSQMNYSEAIGEDGLFQRSVAGWRLSEQEWKEFATRPIEHSTGVVLRYAEQDEVEQRVTELTEQLSGMVAGVSERIVAQARKTLTPEQLAALEIPPADRDEDQYQLSSEAERILEVTPQKIADQIATEAPEKNRQAQRLAAELRDTERKLAFIKAYKDTANFDYWMLRSQFEQSKAAVNARELIFRARQAFDQRADVEQAKQLYEQAFARWADVFAEFPQLSDPDGTTGDDVMYMIYDYNRVLEQLDEEVPEDFPLWNIIENFDTEREFRAQIEERRRARGELDESAAQAAPAESASSAPAPSQATPTIDTASSAESASGETAAPAAETPAPANE</sequence>
<protein>
    <recommendedName>
        <fullName evidence="4">IRE (Iron responsive element)</fullName>
    </recommendedName>
</protein>
<feature type="compositionally biased region" description="Low complexity" evidence="1">
    <location>
        <begin position="522"/>
        <end position="571"/>
    </location>
</feature>
<evidence type="ECO:0008006" key="4">
    <source>
        <dbReference type="Google" id="ProtNLM"/>
    </source>
</evidence>
<accession>A0A5C5WC94</accession>
<dbReference type="RefSeq" id="WP_146570682.1">
    <property type="nucleotide sequence ID" value="NZ_SJPH01000001.1"/>
</dbReference>
<evidence type="ECO:0000313" key="3">
    <source>
        <dbReference type="Proteomes" id="UP000318995"/>
    </source>
</evidence>
<dbReference type="AlphaFoldDB" id="A0A5C5WC94"/>
<evidence type="ECO:0000313" key="2">
    <source>
        <dbReference type="EMBL" id="TWT48538.1"/>
    </source>
</evidence>
<dbReference type="OrthoDB" id="239224at2"/>
<proteinExistence type="predicted"/>
<organism evidence="2 3">
    <name type="scientific">Botrimarina hoheduenensis</name>
    <dbReference type="NCBI Taxonomy" id="2528000"/>
    <lineage>
        <taxon>Bacteria</taxon>
        <taxon>Pseudomonadati</taxon>
        <taxon>Planctomycetota</taxon>
        <taxon>Planctomycetia</taxon>
        <taxon>Pirellulales</taxon>
        <taxon>Lacipirellulaceae</taxon>
        <taxon>Botrimarina</taxon>
    </lineage>
</organism>
<keyword evidence="3" id="KW-1185">Reference proteome</keyword>
<name>A0A5C5WC94_9BACT</name>
<dbReference type="Proteomes" id="UP000318995">
    <property type="component" value="Unassembled WGS sequence"/>
</dbReference>
<reference evidence="2 3" key="1">
    <citation type="submission" date="2019-02" db="EMBL/GenBank/DDBJ databases">
        <title>Deep-cultivation of Planctomycetes and their phenomic and genomic characterization uncovers novel biology.</title>
        <authorList>
            <person name="Wiegand S."/>
            <person name="Jogler M."/>
            <person name="Boedeker C."/>
            <person name="Pinto D."/>
            <person name="Vollmers J."/>
            <person name="Rivas-Marin E."/>
            <person name="Kohn T."/>
            <person name="Peeters S.H."/>
            <person name="Heuer A."/>
            <person name="Rast P."/>
            <person name="Oberbeckmann S."/>
            <person name="Bunk B."/>
            <person name="Jeske O."/>
            <person name="Meyerdierks A."/>
            <person name="Storesund J.E."/>
            <person name="Kallscheuer N."/>
            <person name="Luecker S."/>
            <person name="Lage O.M."/>
            <person name="Pohl T."/>
            <person name="Merkel B.J."/>
            <person name="Hornburger P."/>
            <person name="Mueller R.-W."/>
            <person name="Bruemmer F."/>
            <person name="Labrenz M."/>
            <person name="Spormann A.M."/>
            <person name="Op Den Camp H."/>
            <person name="Overmann J."/>
            <person name="Amann R."/>
            <person name="Jetten M.S.M."/>
            <person name="Mascher T."/>
            <person name="Medema M.H."/>
            <person name="Devos D.P."/>
            <person name="Kaster A.-K."/>
            <person name="Ovreas L."/>
            <person name="Rohde M."/>
            <person name="Galperin M.Y."/>
            <person name="Jogler C."/>
        </authorList>
    </citation>
    <scope>NUCLEOTIDE SEQUENCE [LARGE SCALE GENOMIC DNA]</scope>
    <source>
        <strain evidence="2 3">Pla111</strain>
    </source>
</reference>
<comment type="caution">
    <text evidence="2">The sequence shown here is derived from an EMBL/GenBank/DDBJ whole genome shotgun (WGS) entry which is preliminary data.</text>
</comment>
<gene>
    <name evidence="2" type="ORF">Pla111_03100</name>
</gene>